<accession>A0A1K1NHL9</accession>
<reference evidence="2 3" key="1">
    <citation type="submission" date="2016-11" db="EMBL/GenBank/DDBJ databases">
        <authorList>
            <person name="Jaros S."/>
            <person name="Januszkiewicz K."/>
            <person name="Wedrychowicz H."/>
        </authorList>
    </citation>
    <scope>NUCLEOTIDE SEQUENCE [LARGE SCALE GENOMIC DNA]</scope>
    <source>
        <strain evidence="2 3">CGMCC 1.12145</strain>
    </source>
</reference>
<keyword evidence="3" id="KW-1185">Reference proteome</keyword>
<proteinExistence type="predicted"/>
<dbReference type="RefSeq" id="WP_139276025.1">
    <property type="nucleotide sequence ID" value="NZ_FPJE01000005.1"/>
</dbReference>
<protein>
    <submittedName>
        <fullName evidence="2">Transposase</fullName>
    </submittedName>
</protein>
<dbReference type="Proteomes" id="UP000182248">
    <property type="component" value="Unassembled WGS sequence"/>
</dbReference>
<dbReference type="OrthoDB" id="1270539at2"/>
<evidence type="ECO:0000259" key="1">
    <source>
        <dbReference type="Pfam" id="PF13340"/>
    </source>
</evidence>
<dbReference type="AlphaFoldDB" id="A0A1K1NHL9"/>
<feature type="domain" description="Insertion element IS402-like" evidence="1">
    <location>
        <begin position="14"/>
        <end position="83"/>
    </location>
</feature>
<dbReference type="PANTHER" id="PTHR46637">
    <property type="entry name" value="TIS1421-TRANSPOSASE PROTEIN A"/>
    <property type="match status" value="1"/>
</dbReference>
<dbReference type="InterPro" id="IPR025161">
    <property type="entry name" value="IS402-like_dom"/>
</dbReference>
<sequence>MYIVLCKDIIESDIIPYLPKGKRGFPPTVELSEIVNSILYKLKTGVHWEHLPVAALFEGKILSYKTVFYHYRKWCKQGVWRDCWIELLKRHSKYLDLSSGDIDGSHTTAIRGGEDIGYQGRKKRRTTN</sequence>
<dbReference type="Pfam" id="PF13340">
    <property type="entry name" value="DUF4096"/>
    <property type="match status" value="1"/>
</dbReference>
<dbReference type="STRING" id="1150368.SAMN02927921_01301"/>
<name>A0A1K1NHL9_9FLAO</name>
<evidence type="ECO:0000313" key="3">
    <source>
        <dbReference type="Proteomes" id="UP000182248"/>
    </source>
</evidence>
<feature type="non-terminal residue" evidence="2">
    <location>
        <position position="128"/>
    </location>
</feature>
<dbReference type="EMBL" id="FPJE01000005">
    <property type="protein sequence ID" value="SFW34815.1"/>
    <property type="molecule type" value="Genomic_DNA"/>
</dbReference>
<dbReference type="InterPro" id="IPR052909">
    <property type="entry name" value="Transposase_6_like"/>
</dbReference>
<organism evidence="2 3">
    <name type="scientific">Sinomicrobium oceani</name>
    <dbReference type="NCBI Taxonomy" id="1150368"/>
    <lineage>
        <taxon>Bacteria</taxon>
        <taxon>Pseudomonadati</taxon>
        <taxon>Bacteroidota</taxon>
        <taxon>Flavobacteriia</taxon>
        <taxon>Flavobacteriales</taxon>
        <taxon>Flavobacteriaceae</taxon>
        <taxon>Sinomicrobium</taxon>
    </lineage>
</organism>
<dbReference type="PANTHER" id="PTHR46637:SF1">
    <property type="entry name" value="BLL5188 PROTEIN"/>
    <property type="match status" value="1"/>
</dbReference>
<evidence type="ECO:0000313" key="2">
    <source>
        <dbReference type="EMBL" id="SFW34815.1"/>
    </source>
</evidence>
<gene>
    <name evidence="2" type="ORF">SAMN02927921_01301</name>
</gene>